<keyword evidence="3" id="KW-0540">Nuclease</keyword>
<dbReference type="InterPro" id="IPR051547">
    <property type="entry name" value="TDP2-like"/>
</dbReference>
<evidence type="ECO:0000256" key="1">
    <source>
        <dbReference type="ARBA" id="ARBA00001936"/>
    </source>
</evidence>
<proteinExistence type="predicted"/>
<evidence type="ECO:0000313" key="11">
    <source>
        <dbReference type="EMBL" id="MCF8714838.1"/>
    </source>
</evidence>
<evidence type="ECO:0000313" key="12">
    <source>
        <dbReference type="Proteomes" id="UP000829517"/>
    </source>
</evidence>
<keyword evidence="5" id="KW-0227">DNA damage</keyword>
<dbReference type="PANTHER" id="PTHR15822">
    <property type="entry name" value="TRAF AND TNF RECEPTOR-ASSOCIATED PROTEIN"/>
    <property type="match status" value="1"/>
</dbReference>
<dbReference type="SUPFAM" id="SSF56219">
    <property type="entry name" value="DNase I-like"/>
    <property type="match status" value="1"/>
</dbReference>
<comment type="caution">
    <text evidence="11">The sequence shown here is derived from an EMBL/GenBank/DDBJ whole genome shotgun (WGS) entry which is preliminary data.</text>
</comment>
<keyword evidence="12" id="KW-1185">Reference proteome</keyword>
<evidence type="ECO:0000256" key="6">
    <source>
        <dbReference type="ARBA" id="ARBA00022801"/>
    </source>
</evidence>
<evidence type="ECO:0000256" key="3">
    <source>
        <dbReference type="ARBA" id="ARBA00022722"/>
    </source>
</evidence>
<protein>
    <submittedName>
        <fullName evidence="11">Endonuclease/exonuclease/phosphatase family protein</fullName>
    </submittedName>
</protein>
<dbReference type="Gene3D" id="3.60.10.10">
    <property type="entry name" value="Endonuclease/exonuclease/phosphatase"/>
    <property type="match status" value="1"/>
</dbReference>
<evidence type="ECO:0000256" key="9">
    <source>
        <dbReference type="SAM" id="Phobius"/>
    </source>
</evidence>
<comment type="cofactor">
    <cofactor evidence="2">
        <name>Mg(2+)</name>
        <dbReference type="ChEBI" id="CHEBI:18420"/>
    </cofactor>
</comment>
<keyword evidence="7" id="KW-0460">Magnesium</keyword>
<dbReference type="Proteomes" id="UP000829517">
    <property type="component" value="Unassembled WGS sequence"/>
</dbReference>
<dbReference type="InterPro" id="IPR036691">
    <property type="entry name" value="Endo/exonu/phosph_ase_sf"/>
</dbReference>
<dbReference type="InterPro" id="IPR005135">
    <property type="entry name" value="Endo/exonuclease/phosphatase"/>
</dbReference>
<sequence length="337" mass="39208">MKKLNWVDKGIFFVNTVFAFLLQLSLLVPYIPIKSFPKTAIFSLATPILIILNILFLIYWVLKLKRQWLLSFIILLLGYQQVSSFYKFGGTSNVVSDSYLKIMTYNVRIFDLYKWMGRDGVSDEILTMITEEEPDILCLQEFHDSKELKFKMYPHSFINYKTKGTGQAIFSKYPIISKGSLNFPNSQNNAIYADIVKGSDTIRVYNLHMQSFHINPQDEEISQENSSKIAKRMGAVFSKQQVQTEIFVSHKIECPYKTITCGDLNNNQYSAIYKQIKGDDIDTFDEKGSGTGKTYYFKYFPFRIDFIFVDEQIPVISHKNRYEKLSDHYPIISQLQI</sequence>
<dbReference type="GO" id="GO:0004519">
    <property type="term" value="F:endonuclease activity"/>
    <property type="evidence" value="ECO:0007669"/>
    <property type="project" value="UniProtKB-KW"/>
</dbReference>
<keyword evidence="11" id="KW-0255">Endonuclease</keyword>
<keyword evidence="4" id="KW-0479">Metal-binding</keyword>
<organism evidence="11 12">
    <name type="scientific">Joostella atrarenae</name>
    <dbReference type="NCBI Taxonomy" id="679257"/>
    <lineage>
        <taxon>Bacteria</taxon>
        <taxon>Pseudomonadati</taxon>
        <taxon>Bacteroidota</taxon>
        <taxon>Flavobacteriia</taxon>
        <taxon>Flavobacteriales</taxon>
        <taxon>Flavobacteriaceae</taxon>
        <taxon>Joostella</taxon>
    </lineage>
</organism>
<name>A0ABS9J3B2_9FLAO</name>
<dbReference type="RefSeq" id="WP_236958805.1">
    <property type="nucleotide sequence ID" value="NZ_JAETXX010000004.1"/>
</dbReference>
<keyword evidence="9" id="KW-0472">Membrane</keyword>
<feature type="transmembrane region" description="Helical" evidence="9">
    <location>
        <begin position="39"/>
        <end position="61"/>
    </location>
</feature>
<dbReference type="CDD" id="cd09084">
    <property type="entry name" value="EEP-2"/>
    <property type="match status" value="1"/>
</dbReference>
<feature type="transmembrane region" description="Helical" evidence="9">
    <location>
        <begin position="68"/>
        <end position="86"/>
    </location>
</feature>
<evidence type="ECO:0000259" key="10">
    <source>
        <dbReference type="Pfam" id="PF03372"/>
    </source>
</evidence>
<evidence type="ECO:0000256" key="2">
    <source>
        <dbReference type="ARBA" id="ARBA00001946"/>
    </source>
</evidence>
<evidence type="ECO:0000256" key="5">
    <source>
        <dbReference type="ARBA" id="ARBA00022763"/>
    </source>
</evidence>
<keyword evidence="9" id="KW-0812">Transmembrane</keyword>
<accession>A0ABS9J3B2</accession>
<evidence type="ECO:0000256" key="8">
    <source>
        <dbReference type="ARBA" id="ARBA00023204"/>
    </source>
</evidence>
<keyword evidence="8" id="KW-0234">DNA repair</keyword>
<dbReference type="EMBL" id="JAETXX010000004">
    <property type="protein sequence ID" value="MCF8714838.1"/>
    <property type="molecule type" value="Genomic_DNA"/>
</dbReference>
<comment type="cofactor">
    <cofactor evidence="1">
        <name>Mn(2+)</name>
        <dbReference type="ChEBI" id="CHEBI:29035"/>
    </cofactor>
</comment>
<dbReference type="Pfam" id="PF03372">
    <property type="entry name" value="Exo_endo_phos"/>
    <property type="match status" value="1"/>
</dbReference>
<keyword evidence="6" id="KW-0378">Hydrolase</keyword>
<feature type="domain" description="Endonuclease/exonuclease/phosphatase" evidence="10">
    <location>
        <begin position="103"/>
        <end position="328"/>
    </location>
</feature>
<evidence type="ECO:0000256" key="4">
    <source>
        <dbReference type="ARBA" id="ARBA00022723"/>
    </source>
</evidence>
<dbReference type="PANTHER" id="PTHR15822:SF4">
    <property type="entry name" value="TYROSYL-DNA PHOSPHODIESTERASE 2"/>
    <property type="match status" value="1"/>
</dbReference>
<evidence type="ECO:0000256" key="7">
    <source>
        <dbReference type="ARBA" id="ARBA00022842"/>
    </source>
</evidence>
<keyword evidence="9" id="KW-1133">Transmembrane helix</keyword>
<reference evidence="11 12" key="1">
    <citation type="submission" date="2021-01" db="EMBL/GenBank/DDBJ databases">
        <title>Genome sequencing of Joostella atrarenae M1-2 (= KCTC 23194).</title>
        <authorList>
            <person name="Zakaria M.R."/>
            <person name="Lam M.Q."/>
            <person name="Chong C.S."/>
        </authorList>
    </citation>
    <scope>NUCLEOTIDE SEQUENCE [LARGE SCALE GENOMIC DNA]</scope>
    <source>
        <strain evidence="11 12">M1-2</strain>
    </source>
</reference>
<feature type="transmembrane region" description="Helical" evidence="9">
    <location>
        <begin position="12"/>
        <end position="33"/>
    </location>
</feature>
<gene>
    <name evidence="11" type="ORF">JM658_08355</name>
</gene>